<gene>
    <name evidence="1" type="ORF">BcepNY3gene60</name>
</gene>
<accession>A6N3G8</accession>
<sequence length="351" mass="38947">MIRTTDESRADALKNAAWRLKRDLERGNVGAETSHVYMADLRVLLEAVEQHEAAPAETAMLDWAVGRWDAEVKNRPLTNVHRRSLDDTWRQVVRHCGGDDVSLIGPRHDDLVAASAPAPSASLEGTGNGADERMAFDSWARDIRMDVSVSLEGHYTDAATAYALAAWRARAAASQPAAEPTIPAELHHDTAKLVRRFARALANKLLSAQRKYGYSDNWMRDDWADECRAELVRHIQKGDPRDVAAYCAFLWHHNESTAAAAAAGQEAVATLHDDGHYTWNPKVPRPDGYDRAGWRMSVYTAPPAQVATRQGLTFEDWFKAELVADRMHGTDEEVARIAWNAARAPLDHDGA</sequence>
<protein>
    <submittedName>
        <fullName evidence="1">BcepNY3gp60</fullName>
    </submittedName>
</protein>
<keyword evidence="2" id="KW-1185">Reference proteome</keyword>
<organism evidence="1 2">
    <name type="scientific">Burkholderia phage BcepNY3</name>
    <dbReference type="NCBI Taxonomy" id="2881397"/>
    <lineage>
        <taxon>Viruses</taxon>
        <taxon>Duplodnaviria</taxon>
        <taxon>Heunggongvirae</taxon>
        <taxon>Uroviricota</taxon>
        <taxon>Caudoviricetes</taxon>
        <taxon>Naesvirus</taxon>
        <taxon>Naesvirus bcepNY3</taxon>
    </lineage>
</organism>
<dbReference type="Proteomes" id="UP000001998">
    <property type="component" value="Segment"/>
</dbReference>
<proteinExistence type="predicted"/>
<dbReference type="GeneID" id="5291074"/>
<name>A6N3G8_9CAUD</name>
<dbReference type="KEGG" id="vg:5291074"/>
<evidence type="ECO:0000313" key="1">
    <source>
        <dbReference type="EMBL" id="ABR10595.1"/>
    </source>
</evidence>
<reference evidence="1 2" key="1">
    <citation type="submission" date="2007-05" db="EMBL/GenBank/DDBJ databases">
        <title>Complete genomic sequence of phage BcepNY3, a new member of the Burkholderia phage Bcep781 family.</title>
        <authorList>
            <person name="Summer E.J."/>
            <person name="Orchard R.C."/>
            <person name="Attenhofer K."/>
            <person name="Coffey A."/>
            <person name="Gill J.J."/>
            <person name="Gonzalez C.F."/>
            <person name="Young R."/>
        </authorList>
    </citation>
    <scope>NUCLEOTIDE SEQUENCE [LARGE SCALE GENOMIC DNA]</scope>
</reference>
<dbReference type="EMBL" id="EF602154">
    <property type="protein sequence ID" value="ABR10595.1"/>
    <property type="molecule type" value="Genomic_DNA"/>
</dbReference>
<evidence type="ECO:0000313" key="2">
    <source>
        <dbReference type="Proteomes" id="UP000001998"/>
    </source>
</evidence>
<dbReference type="RefSeq" id="YP_001294898.1">
    <property type="nucleotide sequence ID" value="NC_009604.1"/>
</dbReference>